<dbReference type="OrthoDB" id="353131at2759"/>
<feature type="transmembrane region" description="Helical" evidence="2">
    <location>
        <begin position="43"/>
        <end position="66"/>
    </location>
</feature>
<feature type="compositionally biased region" description="Low complexity" evidence="1">
    <location>
        <begin position="448"/>
        <end position="458"/>
    </location>
</feature>
<evidence type="ECO:0000313" key="4">
    <source>
        <dbReference type="Proteomes" id="UP000030744"/>
    </source>
</evidence>
<keyword evidence="2" id="KW-0812">Transmembrane</keyword>
<feature type="region of interest" description="Disordered" evidence="1">
    <location>
        <begin position="118"/>
        <end position="458"/>
    </location>
</feature>
<dbReference type="Proteomes" id="UP000030744">
    <property type="component" value="Unassembled WGS sequence"/>
</dbReference>
<evidence type="ECO:0000256" key="1">
    <source>
        <dbReference type="SAM" id="MobiDB-lite"/>
    </source>
</evidence>
<name>U6K4S1_9EIME</name>
<dbReference type="AlphaFoldDB" id="U6K4S1"/>
<evidence type="ECO:0000313" key="3">
    <source>
        <dbReference type="EMBL" id="CDJ32735.1"/>
    </source>
</evidence>
<accession>U6K4S1</accession>
<sequence length="620" mass="64963">MCGGPAGIAEDGAVKTYMLDYDHGFTAPMIGRKSRIPHRSLHIISYAVVATVVIFLVVQCALQLAGRRNFNGWSRRRLAEQAAERKGSSAGDRDEAAQGAGYALPFLSAGTAGVGGYLTGSEGGTKQKPGHPAHQLPAGPKGAWADPGKSSAGGTQPLVFELVDMSGGSGKGRESGERPTDVLERLPWQRMTGAQGPERPAGSLDAEDPSGLPGTSQGTKQKPGHPAQQLPADAEGAWADPRKSSAGSTPQLLFPWRDLSAVGATGGESEKEPADVPQQLPWQRMPDAQGPERRAGRRGAEEPSGLPGTSQGTTEEPGHPAQQLPADAEGAWAGPGASSTGTTQQLEFELVDMSGRSGKGRKSGERPEDVPEQLPWQPMTDLQAPEHPAGIGDAEEAGQEPAKSQKPTAAPAVREYGGALTAVQGKQSSGDSWGTEEASAAGEMPHPSAGASQQTTASAVTKAGGPLVAGLKRVATSAAGALESFYQPDFPAGWMYAFPLIGERETGENLNTVLRFLQSAGSQPRPPHPGRFRIRFRGFSIEISVSHTVSSPGWPSDRILQAAAIFMENFCVDATALFENGDSRRLIERSVELKTEAGSNITGCLTIQLVEETHTDNCKA</sequence>
<feature type="compositionally biased region" description="Polar residues" evidence="1">
    <location>
        <begin position="337"/>
        <end position="346"/>
    </location>
</feature>
<keyword evidence="2" id="KW-0472">Membrane</keyword>
<feature type="compositionally biased region" description="Basic and acidic residues" evidence="1">
    <location>
        <begin position="171"/>
        <end position="184"/>
    </location>
</feature>
<dbReference type="GeneID" id="25376312"/>
<evidence type="ECO:0000256" key="2">
    <source>
        <dbReference type="SAM" id="Phobius"/>
    </source>
</evidence>
<organism evidence="3 4">
    <name type="scientific">Eimeria mitis</name>
    <dbReference type="NCBI Taxonomy" id="44415"/>
    <lineage>
        <taxon>Eukaryota</taxon>
        <taxon>Sar</taxon>
        <taxon>Alveolata</taxon>
        <taxon>Apicomplexa</taxon>
        <taxon>Conoidasida</taxon>
        <taxon>Coccidia</taxon>
        <taxon>Eucoccidiorida</taxon>
        <taxon>Eimeriorina</taxon>
        <taxon>Eimeriidae</taxon>
        <taxon>Eimeria</taxon>
    </lineage>
</organism>
<gene>
    <name evidence="3" type="ORF">EMH_0013520</name>
</gene>
<dbReference type="EMBL" id="HG684467">
    <property type="protein sequence ID" value="CDJ32735.1"/>
    <property type="molecule type" value="Genomic_DNA"/>
</dbReference>
<protein>
    <submittedName>
        <fullName evidence="3">Uncharacterized protein</fullName>
    </submittedName>
</protein>
<keyword evidence="4" id="KW-1185">Reference proteome</keyword>
<keyword evidence="2" id="KW-1133">Transmembrane helix</keyword>
<proteinExistence type="predicted"/>
<feature type="compositionally biased region" description="Basic and acidic residues" evidence="1">
    <location>
        <begin position="290"/>
        <end position="301"/>
    </location>
</feature>
<dbReference type="VEuPathDB" id="ToxoDB:EMH_0013520"/>
<reference evidence="3" key="2">
    <citation type="submission" date="2013-10" db="EMBL/GenBank/DDBJ databases">
        <authorList>
            <person name="Aslett M."/>
        </authorList>
    </citation>
    <scope>NUCLEOTIDE SEQUENCE [LARGE SCALE GENOMIC DNA]</scope>
    <source>
        <strain evidence="3">Houghton</strain>
    </source>
</reference>
<reference evidence="3" key="1">
    <citation type="submission" date="2013-10" db="EMBL/GenBank/DDBJ databases">
        <title>Genomic analysis of the causative agents of coccidiosis in chickens.</title>
        <authorList>
            <person name="Reid A.J."/>
            <person name="Blake D."/>
            <person name="Billington K."/>
            <person name="Browne H."/>
            <person name="Dunn M."/>
            <person name="Hung S."/>
            <person name="Kawahara F."/>
            <person name="Miranda-Saavedra D."/>
            <person name="Mourier T."/>
            <person name="Nagra H."/>
            <person name="Otto T.D."/>
            <person name="Rawlings N."/>
            <person name="Sanchez A."/>
            <person name="Sanders M."/>
            <person name="Subramaniam C."/>
            <person name="Tay Y."/>
            <person name="Dear P."/>
            <person name="Doerig C."/>
            <person name="Gruber A."/>
            <person name="Parkinson J."/>
            <person name="Shirley M."/>
            <person name="Wan K.L."/>
            <person name="Berriman M."/>
            <person name="Tomley F."/>
            <person name="Pain A."/>
        </authorList>
    </citation>
    <scope>NUCLEOTIDE SEQUENCE [LARGE SCALE GENOMIC DNA]</scope>
    <source>
        <strain evidence="3">Houghton</strain>
    </source>
</reference>
<dbReference type="RefSeq" id="XP_013355299.1">
    <property type="nucleotide sequence ID" value="XM_013499845.1"/>
</dbReference>